<comment type="catalytic activity">
    <reaction evidence="25">
        <text>a 1-acyl-sn-glycero-3-phosphocholine + H2O = a 1-acyl-sn-glycerol + phosphocholine + H(+)</text>
        <dbReference type="Rhea" id="RHEA:44720"/>
        <dbReference type="ChEBI" id="CHEBI:15377"/>
        <dbReference type="ChEBI" id="CHEBI:15378"/>
        <dbReference type="ChEBI" id="CHEBI:58168"/>
        <dbReference type="ChEBI" id="CHEBI:64683"/>
        <dbReference type="ChEBI" id="CHEBI:295975"/>
    </reaction>
    <physiologicalReaction direction="left-to-right" evidence="25">
        <dbReference type="Rhea" id="RHEA:44721"/>
    </physiologicalReaction>
</comment>
<evidence type="ECO:0000256" key="30">
    <source>
        <dbReference type="ARBA" id="ARBA00049092"/>
    </source>
</evidence>
<evidence type="ECO:0000256" key="26">
    <source>
        <dbReference type="ARBA" id="ARBA00047779"/>
    </source>
</evidence>
<comment type="catalytic activity">
    <reaction evidence="31">
        <text>1-(5Z,8Z,11Z,14Z-eicosatetraenoyl)-sn-glycero-3-phosphocholine + H2O = 1-(5Z,8Z,11Z,14Z-eicosatetraenoyl)-sn-glycerol + phosphocholine + H(+)</text>
        <dbReference type="Rhea" id="RHEA:41003"/>
        <dbReference type="ChEBI" id="CHEBI:15377"/>
        <dbReference type="ChEBI" id="CHEBI:15378"/>
        <dbReference type="ChEBI" id="CHEBI:34071"/>
        <dbReference type="ChEBI" id="CHEBI:74344"/>
        <dbReference type="ChEBI" id="CHEBI:295975"/>
    </reaction>
    <physiologicalReaction direction="left-to-right" evidence="31">
        <dbReference type="Rhea" id="RHEA:41004"/>
    </physiologicalReaction>
</comment>
<comment type="catalytic activity">
    <reaction evidence="26">
        <text>1-tetradecanoyl-sn-glycero-3-phosphocholine + H2O = 1-tetradecanoyl-sn-glycerol + phosphocholine + H(+)</text>
        <dbReference type="Rhea" id="RHEA:40999"/>
        <dbReference type="ChEBI" id="CHEBI:15377"/>
        <dbReference type="ChEBI" id="CHEBI:15378"/>
        <dbReference type="ChEBI" id="CHEBI:64489"/>
        <dbReference type="ChEBI" id="CHEBI:75536"/>
        <dbReference type="ChEBI" id="CHEBI:295975"/>
    </reaction>
    <physiologicalReaction direction="left-to-right" evidence="26">
        <dbReference type="Rhea" id="RHEA:41000"/>
    </physiologicalReaction>
</comment>
<evidence type="ECO:0000256" key="18">
    <source>
        <dbReference type="ARBA" id="ARBA00031167"/>
    </source>
</evidence>
<evidence type="ECO:0000256" key="3">
    <source>
        <dbReference type="ARBA" id="ARBA00010594"/>
    </source>
</evidence>
<comment type="catalytic activity">
    <reaction evidence="21">
        <text>1-dodecanoyl-sn-glycero-3-phosphocholine + H2O = 1-dodecanoyl-sn-glycerol + phosphocholine + H(+)</text>
        <dbReference type="Rhea" id="RHEA:41127"/>
        <dbReference type="ChEBI" id="CHEBI:15377"/>
        <dbReference type="ChEBI" id="CHEBI:15378"/>
        <dbReference type="ChEBI" id="CHEBI:74966"/>
        <dbReference type="ChEBI" id="CHEBI:75529"/>
        <dbReference type="ChEBI" id="CHEBI:295975"/>
    </reaction>
    <physiologicalReaction direction="left-to-right" evidence="21">
        <dbReference type="Rhea" id="RHEA:41128"/>
    </physiologicalReaction>
</comment>
<comment type="catalytic activity">
    <reaction evidence="27">
        <text>1-hexadecanoyl-sn-glycero-3-phosphocholine + H2O = 1-hexadecanoyl-sn-glycerol + phosphocholine + H(+)</text>
        <dbReference type="Rhea" id="RHEA:41119"/>
        <dbReference type="ChEBI" id="CHEBI:15377"/>
        <dbReference type="ChEBI" id="CHEBI:15378"/>
        <dbReference type="ChEBI" id="CHEBI:72998"/>
        <dbReference type="ChEBI" id="CHEBI:75542"/>
        <dbReference type="ChEBI" id="CHEBI:295975"/>
    </reaction>
    <physiologicalReaction direction="left-to-right" evidence="27">
        <dbReference type="Rhea" id="RHEA:41120"/>
    </physiologicalReaction>
</comment>
<comment type="catalytic activity">
    <reaction evidence="24">
        <text>a 1-O-alkyl-sn-glycero-3-phosphocholine + H2O = a 1-O-alkyl-sn-glycerol + phosphocholine + H(+)</text>
        <dbReference type="Rhea" id="RHEA:36083"/>
        <dbReference type="ChEBI" id="CHEBI:15377"/>
        <dbReference type="ChEBI" id="CHEBI:15378"/>
        <dbReference type="ChEBI" id="CHEBI:15850"/>
        <dbReference type="ChEBI" id="CHEBI:30909"/>
        <dbReference type="ChEBI" id="CHEBI:295975"/>
    </reaction>
    <physiologicalReaction direction="left-to-right" evidence="24">
        <dbReference type="Rhea" id="RHEA:36084"/>
    </physiologicalReaction>
</comment>
<dbReference type="EMBL" id="GFPF01007543">
    <property type="protein sequence ID" value="MAA18689.1"/>
    <property type="molecule type" value="Transcribed_RNA"/>
</dbReference>
<evidence type="ECO:0000256" key="6">
    <source>
        <dbReference type="ARBA" id="ARBA00022553"/>
    </source>
</evidence>
<protein>
    <recommendedName>
        <fullName evidence="4">glycerophosphocholine cholinephosphodiesterase</fullName>
        <ecNumber evidence="4">3.1.4.38</ecNumber>
    </recommendedName>
    <alternativeName>
        <fullName evidence="19">Choline-specific glycerophosphodiester phosphodiesterase</fullName>
    </alternativeName>
    <alternativeName>
        <fullName evidence="18">Ectonucleotide pyrophosphatase/phosphodiesterase family member 6</fullName>
    </alternativeName>
</protein>
<sequence length="516" mass="58342">MARRPASRLSIVLNPLLATRRPAGQAMSTTLCWWWVLWCLAMAGVVAAGSGRLNPRSPSSSPSNEEQPRPKLLVILVQGVRADYIDHAVHQGFARLAQAGIRAEYVLPVFPSSPYPNAYSIATGLYPESHGIVADAMYDTDKRDLFLGVQMAGSSVPWSHWWEAAEPIWLLAERRRLRSAVYWWPGCEVALNETRPAICMPQRPVPGWRSLDHDFRNKLDEVLEVFDTDELSLAMLQYGAVAYFGRHRGPESKERHKALAEFDHHLNYLIDQLEALNLTQKVTLMVVSDHGIANTGPESTTDIMLDKYSPYIKYMLNFGSHSMVLPRKDMFRPLHRALIDARVEGLQVYTKDEIPARYHIKHSPRVLPLFLMTTPKYFILPLSDSTKTKVNHKKRFFGYHGYDPELPEMRTIFYAQGPGIKRDYVIKPLVNVDHYNFMCHALGLDPKPNNGSWARMDEGLVESEVDFPRYGSSKYSNAASTPTLGRHQSLLWPAIVSHLTLAMAAVSAQLCARHAL</sequence>
<name>A0A224YSH4_9ACAR</name>
<dbReference type="AlphaFoldDB" id="A0A224YSH4"/>
<keyword evidence="7" id="KW-0336">GPI-anchor</keyword>
<keyword evidence="8" id="KW-0479">Metal-binding</keyword>
<evidence type="ECO:0000256" key="28">
    <source>
        <dbReference type="ARBA" id="ARBA00048234"/>
    </source>
</evidence>
<evidence type="ECO:0000313" key="32">
    <source>
        <dbReference type="EMBL" id="MAA18689.1"/>
    </source>
</evidence>
<keyword evidence="9" id="KW-0732">Signal</keyword>
<dbReference type="InterPro" id="IPR017850">
    <property type="entry name" value="Alkaline_phosphatase_core_sf"/>
</dbReference>
<dbReference type="Gene3D" id="3.30.1360.180">
    <property type="match status" value="1"/>
</dbReference>
<evidence type="ECO:0000256" key="24">
    <source>
        <dbReference type="ARBA" id="ARBA00047494"/>
    </source>
</evidence>
<keyword evidence="5" id="KW-1003">Cell membrane</keyword>
<keyword evidence="6" id="KW-0597">Phosphoprotein</keyword>
<evidence type="ECO:0000256" key="8">
    <source>
        <dbReference type="ARBA" id="ARBA00022723"/>
    </source>
</evidence>
<evidence type="ECO:0000256" key="16">
    <source>
        <dbReference type="ARBA" id="ARBA00023180"/>
    </source>
</evidence>
<evidence type="ECO:0000256" key="27">
    <source>
        <dbReference type="ARBA" id="ARBA00048209"/>
    </source>
</evidence>
<dbReference type="InterPro" id="IPR002591">
    <property type="entry name" value="Phosphodiest/P_Trfase"/>
</dbReference>
<keyword evidence="14" id="KW-0472">Membrane</keyword>
<comment type="catalytic activity">
    <reaction evidence="29">
        <text>sn-glycerol 3-phosphocholine + H2O = phosphocholine + glycerol + H(+)</text>
        <dbReference type="Rhea" id="RHEA:19545"/>
        <dbReference type="ChEBI" id="CHEBI:15377"/>
        <dbReference type="ChEBI" id="CHEBI:15378"/>
        <dbReference type="ChEBI" id="CHEBI:16870"/>
        <dbReference type="ChEBI" id="CHEBI:17754"/>
        <dbReference type="ChEBI" id="CHEBI:295975"/>
        <dbReference type="EC" id="3.1.4.38"/>
    </reaction>
    <physiologicalReaction direction="left-to-right" evidence="29">
        <dbReference type="Rhea" id="RHEA:19546"/>
    </physiologicalReaction>
</comment>
<comment type="similarity">
    <text evidence="3">Belongs to the nucleotide pyrophosphatase/phosphodiesterase family.</text>
</comment>
<comment type="subcellular location">
    <subcellularLocation>
        <location evidence="2">Cell membrane</location>
        <topology evidence="2">Lipid-anchor</topology>
        <topology evidence="2">GPI-anchor</topology>
    </subcellularLocation>
</comment>
<keyword evidence="11" id="KW-0862">Zinc</keyword>
<evidence type="ECO:0000256" key="25">
    <source>
        <dbReference type="ARBA" id="ARBA00047600"/>
    </source>
</evidence>
<dbReference type="SUPFAM" id="SSF53649">
    <property type="entry name" value="Alkaline phosphatase-like"/>
    <property type="match status" value="1"/>
</dbReference>
<evidence type="ECO:0000256" key="31">
    <source>
        <dbReference type="ARBA" id="ARBA00049320"/>
    </source>
</evidence>
<comment type="function">
    <text evidence="20">Choline-specific glycerophosphodiesterase that hydrolyzes glycerophosphocholine (GPC) and lysophosphatidylcholine (LPC) and contributes to supplying choline to the cells. Has a preference for LPC with short (12:0 and 14:0) or polyunsaturated (18:2 and 20:4) fatty acids. In vitro, hydrolyzes only choline-containing lysophospholipids, such as sphingosylphosphorylcholine (SPC), platelet-activating factor (PAF) and lysoPAF, but not other lysophospholipids.</text>
</comment>
<evidence type="ECO:0000256" key="19">
    <source>
        <dbReference type="ARBA" id="ARBA00032556"/>
    </source>
</evidence>
<evidence type="ECO:0000256" key="2">
    <source>
        <dbReference type="ARBA" id="ARBA00004609"/>
    </source>
</evidence>
<evidence type="ECO:0000256" key="14">
    <source>
        <dbReference type="ARBA" id="ARBA00023136"/>
    </source>
</evidence>
<dbReference type="GO" id="GO:0016042">
    <property type="term" value="P:lipid catabolic process"/>
    <property type="evidence" value="ECO:0007669"/>
    <property type="project" value="UniProtKB-KW"/>
</dbReference>
<dbReference type="Pfam" id="PF01663">
    <property type="entry name" value="Phosphodiest"/>
    <property type="match status" value="1"/>
</dbReference>
<comment type="catalytic activity">
    <reaction evidence="22">
        <text>1-(9Z-octadecenoyl)-sn-glycero-3-phosphocholine + H2O = 1-(9Z-octadecenoyl)-sn-glycerol + phosphocholine + H(+)</text>
        <dbReference type="Rhea" id="RHEA:41091"/>
        <dbReference type="ChEBI" id="CHEBI:15377"/>
        <dbReference type="ChEBI" id="CHEBI:15378"/>
        <dbReference type="ChEBI" id="CHEBI:28610"/>
        <dbReference type="ChEBI" id="CHEBI:75757"/>
        <dbReference type="ChEBI" id="CHEBI:295975"/>
    </reaction>
    <physiologicalReaction direction="left-to-right" evidence="22">
        <dbReference type="Rhea" id="RHEA:41092"/>
    </physiologicalReaction>
</comment>
<evidence type="ECO:0000256" key="12">
    <source>
        <dbReference type="ARBA" id="ARBA00022963"/>
    </source>
</evidence>
<evidence type="ECO:0000256" key="23">
    <source>
        <dbReference type="ARBA" id="ARBA00047482"/>
    </source>
</evidence>
<dbReference type="CDD" id="cd16018">
    <property type="entry name" value="Enpp"/>
    <property type="match status" value="1"/>
</dbReference>
<comment type="catalytic activity">
    <reaction evidence="30">
        <text>1-(9Z,12Z)-octadecadienoyl-sn-glycero-3-phosphocholine + H2O = 1-(9Z,12Z-octadecadienoyl)-sn-glycerol + phosphocholine + H(+)</text>
        <dbReference type="Rhea" id="RHEA:41115"/>
        <dbReference type="ChEBI" id="CHEBI:15377"/>
        <dbReference type="ChEBI" id="CHEBI:15378"/>
        <dbReference type="ChEBI" id="CHEBI:28733"/>
        <dbReference type="ChEBI" id="CHEBI:75561"/>
        <dbReference type="ChEBI" id="CHEBI:295975"/>
    </reaction>
    <physiologicalReaction direction="left-to-right" evidence="30">
        <dbReference type="Rhea" id="RHEA:41116"/>
    </physiologicalReaction>
</comment>
<dbReference type="GO" id="GO:0046872">
    <property type="term" value="F:metal ion binding"/>
    <property type="evidence" value="ECO:0007669"/>
    <property type="project" value="UniProtKB-KW"/>
</dbReference>
<dbReference type="PANTHER" id="PTHR10151">
    <property type="entry name" value="ECTONUCLEOTIDE PYROPHOSPHATASE/PHOSPHODIESTERASE"/>
    <property type="match status" value="1"/>
</dbReference>
<evidence type="ECO:0000256" key="4">
    <source>
        <dbReference type="ARBA" id="ARBA00012318"/>
    </source>
</evidence>
<dbReference type="Gene3D" id="3.40.720.10">
    <property type="entry name" value="Alkaline Phosphatase, subunit A"/>
    <property type="match status" value="1"/>
</dbReference>
<organism evidence="32">
    <name type="scientific">Rhipicephalus zambeziensis</name>
    <dbReference type="NCBI Taxonomy" id="60191"/>
    <lineage>
        <taxon>Eukaryota</taxon>
        <taxon>Metazoa</taxon>
        <taxon>Ecdysozoa</taxon>
        <taxon>Arthropoda</taxon>
        <taxon>Chelicerata</taxon>
        <taxon>Arachnida</taxon>
        <taxon>Acari</taxon>
        <taxon>Parasitiformes</taxon>
        <taxon>Ixodida</taxon>
        <taxon>Ixodoidea</taxon>
        <taxon>Ixodidae</taxon>
        <taxon>Rhipicephalinae</taxon>
        <taxon>Rhipicephalus</taxon>
        <taxon>Rhipicephalus</taxon>
    </lineage>
</organism>
<comment type="cofactor">
    <cofactor evidence="1">
        <name>Zn(2+)</name>
        <dbReference type="ChEBI" id="CHEBI:29105"/>
    </cofactor>
</comment>
<evidence type="ECO:0000256" key="9">
    <source>
        <dbReference type="ARBA" id="ARBA00022729"/>
    </source>
</evidence>
<dbReference type="GO" id="GO:0047390">
    <property type="term" value="F:glycerophosphocholine cholinephosphodiesterase activity"/>
    <property type="evidence" value="ECO:0007669"/>
    <property type="project" value="UniProtKB-EC"/>
</dbReference>
<dbReference type="GO" id="GO:0005886">
    <property type="term" value="C:plasma membrane"/>
    <property type="evidence" value="ECO:0007669"/>
    <property type="project" value="UniProtKB-SubCell"/>
</dbReference>
<evidence type="ECO:0000256" key="7">
    <source>
        <dbReference type="ARBA" id="ARBA00022622"/>
    </source>
</evidence>
<evidence type="ECO:0000256" key="11">
    <source>
        <dbReference type="ARBA" id="ARBA00022833"/>
    </source>
</evidence>
<dbReference type="GO" id="GO:0098552">
    <property type="term" value="C:side of membrane"/>
    <property type="evidence" value="ECO:0007669"/>
    <property type="project" value="UniProtKB-KW"/>
</dbReference>
<evidence type="ECO:0000256" key="10">
    <source>
        <dbReference type="ARBA" id="ARBA00022801"/>
    </source>
</evidence>
<evidence type="ECO:0000256" key="13">
    <source>
        <dbReference type="ARBA" id="ARBA00023098"/>
    </source>
</evidence>
<evidence type="ECO:0000256" key="15">
    <source>
        <dbReference type="ARBA" id="ARBA00023157"/>
    </source>
</evidence>
<evidence type="ECO:0000256" key="17">
    <source>
        <dbReference type="ARBA" id="ARBA00023288"/>
    </source>
</evidence>
<dbReference type="PANTHER" id="PTHR10151:SF66">
    <property type="entry name" value="GLYCEROPHOSPHOCHOLINE CHOLINEPHOSPHODIESTERASE ENPP6"/>
    <property type="match status" value="1"/>
</dbReference>
<evidence type="ECO:0000256" key="22">
    <source>
        <dbReference type="ARBA" id="ARBA00047322"/>
    </source>
</evidence>
<evidence type="ECO:0000256" key="29">
    <source>
        <dbReference type="ARBA" id="ARBA00048703"/>
    </source>
</evidence>
<keyword evidence="13" id="KW-0443">Lipid metabolism</keyword>
<keyword evidence="17" id="KW-0449">Lipoprotein</keyword>
<keyword evidence="10" id="KW-0378">Hydrolase</keyword>
<keyword evidence="15" id="KW-1015">Disulfide bond</keyword>
<comment type="catalytic activity">
    <reaction evidence="28">
        <text>sphing-4-enine-phosphocholine + H2O = sphing-4-enine + phosphocholine + H(+)</text>
        <dbReference type="Rhea" id="RHEA:41095"/>
        <dbReference type="ChEBI" id="CHEBI:15377"/>
        <dbReference type="ChEBI" id="CHEBI:15378"/>
        <dbReference type="ChEBI" id="CHEBI:57756"/>
        <dbReference type="ChEBI" id="CHEBI:58906"/>
        <dbReference type="ChEBI" id="CHEBI:295975"/>
    </reaction>
    <physiologicalReaction direction="left-to-right" evidence="28">
        <dbReference type="Rhea" id="RHEA:41096"/>
    </physiologicalReaction>
</comment>
<evidence type="ECO:0000256" key="21">
    <source>
        <dbReference type="ARBA" id="ARBA00047290"/>
    </source>
</evidence>
<keyword evidence="16" id="KW-0325">Glycoprotein</keyword>
<keyword evidence="12" id="KW-0442">Lipid degradation</keyword>
<dbReference type="EC" id="3.1.4.38" evidence="4"/>
<comment type="catalytic activity">
    <reaction evidence="23">
        <text>glycero-2-phosphocholine + H2O = phosphocholine + glycerol + H(+)</text>
        <dbReference type="Rhea" id="RHEA:61684"/>
        <dbReference type="ChEBI" id="CHEBI:15377"/>
        <dbReference type="ChEBI" id="CHEBI:15378"/>
        <dbReference type="ChEBI" id="CHEBI:17754"/>
        <dbReference type="ChEBI" id="CHEBI:144950"/>
        <dbReference type="ChEBI" id="CHEBI:295975"/>
    </reaction>
    <physiologicalReaction direction="left-to-right" evidence="23">
        <dbReference type="Rhea" id="RHEA:61685"/>
    </physiologicalReaction>
</comment>
<evidence type="ECO:0000256" key="20">
    <source>
        <dbReference type="ARBA" id="ARBA00046203"/>
    </source>
</evidence>
<reference evidence="32" key="1">
    <citation type="journal article" date="2017" name="Parasit. Vectors">
        <title>Sialotranscriptomics of Rhipicephalus zambeziensis reveals intricate expression profiles of secretory proteins and suggests tight temporal transcriptional regulation during blood-feeding.</title>
        <authorList>
            <person name="de Castro M.H."/>
            <person name="de Klerk D."/>
            <person name="Pienaar R."/>
            <person name="Rees D.J.G."/>
            <person name="Mans B.J."/>
        </authorList>
    </citation>
    <scope>NUCLEOTIDE SEQUENCE</scope>
    <source>
        <tissue evidence="32">Salivary glands</tissue>
    </source>
</reference>
<evidence type="ECO:0000256" key="5">
    <source>
        <dbReference type="ARBA" id="ARBA00022475"/>
    </source>
</evidence>
<proteinExistence type="inferred from homology"/>
<evidence type="ECO:0000256" key="1">
    <source>
        <dbReference type="ARBA" id="ARBA00001947"/>
    </source>
</evidence>
<accession>A0A224YSH4</accession>